<organism evidence="2 3">
    <name type="scientific">Thiorhodococcus mannitoliphagus</name>
    <dbReference type="NCBI Taxonomy" id="329406"/>
    <lineage>
        <taxon>Bacteria</taxon>
        <taxon>Pseudomonadati</taxon>
        <taxon>Pseudomonadota</taxon>
        <taxon>Gammaproteobacteria</taxon>
        <taxon>Chromatiales</taxon>
        <taxon>Chromatiaceae</taxon>
        <taxon>Thiorhodococcus</taxon>
    </lineage>
</organism>
<dbReference type="AlphaFoldDB" id="A0A6P1DV67"/>
<dbReference type="EMBL" id="JAAIJR010000052">
    <property type="protein sequence ID" value="NEX21370.1"/>
    <property type="molecule type" value="Genomic_DNA"/>
</dbReference>
<evidence type="ECO:0000313" key="3">
    <source>
        <dbReference type="Proteomes" id="UP000471640"/>
    </source>
</evidence>
<reference evidence="3" key="1">
    <citation type="journal article" date="2020" name="Microbiol. Resour. Announc.">
        <title>Draft Genome Sequences of Thiorhodococcus mannitoliphagus and Thiorhodococcus minor, Purple Sulfur Photosynthetic Bacteria in the Gammaproteobacterial Family Chromatiaceae.</title>
        <authorList>
            <person name="Aviles F.A."/>
            <person name="Meyer T.E."/>
            <person name="Kyndt J.A."/>
        </authorList>
    </citation>
    <scope>NUCLEOTIDE SEQUENCE [LARGE SCALE GENOMIC DNA]</scope>
    <source>
        <strain evidence="3">DSM 18266</strain>
    </source>
</reference>
<keyword evidence="3" id="KW-1185">Reference proteome</keyword>
<reference evidence="2 3" key="2">
    <citation type="submission" date="2020-02" db="EMBL/GenBank/DDBJ databases">
        <title>Genome sequences of Thiorhodococcus mannitoliphagus and Thiorhodococcus minor, purple sulfur photosynthetic bacteria in the gammaproteobacterial family, Chromatiaceae.</title>
        <authorList>
            <person name="Aviles F.A."/>
            <person name="Meyer T.E."/>
            <person name="Kyndt J.A."/>
        </authorList>
    </citation>
    <scope>NUCLEOTIDE SEQUENCE [LARGE SCALE GENOMIC DNA]</scope>
    <source>
        <strain evidence="2 3">DSM 18266</strain>
    </source>
</reference>
<protein>
    <submittedName>
        <fullName evidence="2">Uncharacterized protein</fullName>
    </submittedName>
</protein>
<name>A0A6P1DV67_9GAMM</name>
<accession>A0A6P1DV67</accession>
<feature type="region of interest" description="Disordered" evidence="1">
    <location>
        <begin position="66"/>
        <end position="87"/>
    </location>
</feature>
<sequence>MSEAWWAFLFVDEDQARLAERDPVAPATRSETAFEKAASKQLADGSPAHSFRTLLHELSAIERTQHHGAHQLSAVTMPSPETRSSRSGSALIYRMIALLNH</sequence>
<feature type="compositionally biased region" description="Polar residues" evidence="1">
    <location>
        <begin position="73"/>
        <end position="87"/>
    </location>
</feature>
<evidence type="ECO:0000313" key="2">
    <source>
        <dbReference type="EMBL" id="NEX21370.1"/>
    </source>
</evidence>
<dbReference type="Proteomes" id="UP000471640">
    <property type="component" value="Unassembled WGS sequence"/>
</dbReference>
<gene>
    <name evidence="2" type="ORF">G3480_13785</name>
</gene>
<proteinExistence type="predicted"/>
<evidence type="ECO:0000256" key="1">
    <source>
        <dbReference type="SAM" id="MobiDB-lite"/>
    </source>
</evidence>
<comment type="caution">
    <text evidence="2">The sequence shown here is derived from an EMBL/GenBank/DDBJ whole genome shotgun (WGS) entry which is preliminary data.</text>
</comment>
<dbReference type="RefSeq" id="WP_164654470.1">
    <property type="nucleotide sequence ID" value="NZ_JAAIJR010000052.1"/>
</dbReference>